<evidence type="ECO:0000313" key="1">
    <source>
        <dbReference type="EMBL" id="GIH01785.1"/>
    </source>
</evidence>
<reference evidence="1 2" key="1">
    <citation type="submission" date="2021-01" db="EMBL/GenBank/DDBJ databases">
        <title>Whole genome shotgun sequence of Plantactinospora mayteni NBRC 109088.</title>
        <authorList>
            <person name="Komaki H."/>
            <person name="Tamura T."/>
        </authorList>
    </citation>
    <scope>NUCLEOTIDE SEQUENCE [LARGE SCALE GENOMIC DNA]</scope>
    <source>
        <strain evidence="1 2">NBRC 109088</strain>
    </source>
</reference>
<evidence type="ECO:0000313" key="2">
    <source>
        <dbReference type="Proteomes" id="UP000621500"/>
    </source>
</evidence>
<proteinExistence type="predicted"/>
<name>A0ABQ4F4D6_9ACTN</name>
<gene>
    <name evidence="1" type="ORF">Pma05_83570</name>
</gene>
<protein>
    <submittedName>
        <fullName evidence="1">Uncharacterized protein</fullName>
    </submittedName>
</protein>
<dbReference type="EMBL" id="BONX01000085">
    <property type="protein sequence ID" value="GIH01785.1"/>
    <property type="molecule type" value="Genomic_DNA"/>
</dbReference>
<accession>A0ABQ4F4D6</accession>
<dbReference type="Proteomes" id="UP000621500">
    <property type="component" value="Unassembled WGS sequence"/>
</dbReference>
<comment type="caution">
    <text evidence="1">The sequence shown here is derived from an EMBL/GenBank/DDBJ whole genome shotgun (WGS) entry which is preliminary data.</text>
</comment>
<sequence>MSKNSDVGEVGVKIAALNGLYWTNILGVTQVASHIVSLDIDAELTEDDVKPDLIERIAKVEIGGKRRRNYSFATKYCSMIGTLVPLVGSLVGPAVSDPTVAVVGPCSVRVVVALVTGHRIRRRGGNTWRWPSGRAGYRPRCPRS</sequence>
<organism evidence="1 2">
    <name type="scientific">Plantactinospora mayteni</name>
    <dbReference type="NCBI Taxonomy" id="566021"/>
    <lineage>
        <taxon>Bacteria</taxon>
        <taxon>Bacillati</taxon>
        <taxon>Actinomycetota</taxon>
        <taxon>Actinomycetes</taxon>
        <taxon>Micromonosporales</taxon>
        <taxon>Micromonosporaceae</taxon>
        <taxon>Plantactinospora</taxon>
    </lineage>
</organism>
<keyword evidence="2" id="KW-1185">Reference proteome</keyword>